<dbReference type="Pfam" id="PF00582">
    <property type="entry name" value="Usp"/>
    <property type="match status" value="1"/>
</dbReference>
<dbReference type="Gene3D" id="3.40.50.620">
    <property type="entry name" value="HUPs"/>
    <property type="match status" value="1"/>
</dbReference>
<evidence type="ECO:0000256" key="1">
    <source>
        <dbReference type="SAM" id="MobiDB-lite"/>
    </source>
</evidence>
<dbReference type="AlphaFoldDB" id="A0A316A525"/>
<dbReference type="EMBL" id="QGDQ01000018">
    <property type="protein sequence ID" value="PWJ52639.1"/>
    <property type="molecule type" value="Genomic_DNA"/>
</dbReference>
<organism evidence="3 4">
    <name type="scientific">Quadrisphaera granulorum</name>
    <dbReference type="NCBI Taxonomy" id="317664"/>
    <lineage>
        <taxon>Bacteria</taxon>
        <taxon>Bacillati</taxon>
        <taxon>Actinomycetota</taxon>
        <taxon>Actinomycetes</taxon>
        <taxon>Kineosporiales</taxon>
        <taxon>Kineosporiaceae</taxon>
        <taxon>Quadrisphaera</taxon>
    </lineage>
</organism>
<evidence type="ECO:0000313" key="4">
    <source>
        <dbReference type="Proteomes" id="UP000245469"/>
    </source>
</evidence>
<reference evidence="3 4" key="1">
    <citation type="submission" date="2018-03" db="EMBL/GenBank/DDBJ databases">
        <title>Genomic Encyclopedia of Archaeal and Bacterial Type Strains, Phase II (KMG-II): from individual species to whole genera.</title>
        <authorList>
            <person name="Goeker M."/>
        </authorList>
    </citation>
    <scope>NUCLEOTIDE SEQUENCE [LARGE SCALE GENOMIC DNA]</scope>
    <source>
        <strain evidence="3 4">DSM 44889</strain>
    </source>
</reference>
<accession>A0A316A525</accession>
<comment type="caution">
    <text evidence="3">The sequence shown here is derived from an EMBL/GenBank/DDBJ whole genome shotgun (WGS) entry which is preliminary data.</text>
</comment>
<gene>
    <name evidence="3" type="ORF">BXY45_11810</name>
</gene>
<feature type="domain" description="UspA" evidence="2">
    <location>
        <begin position="19"/>
        <end position="164"/>
    </location>
</feature>
<evidence type="ECO:0000313" key="3">
    <source>
        <dbReference type="EMBL" id="PWJ52639.1"/>
    </source>
</evidence>
<keyword evidence="4" id="KW-1185">Reference proteome</keyword>
<proteinExistence type="predicted"/>
<dbReference type="InterPro" id="IPR006016">
    <property type="entry name" value="UspA"/>
</dbReference>
<protein>
    <submittedName>
        <fullName evidence="3">Nucleotide-binding universal stress UspA family protein</fullName>
    </submittedName>
</protein>
<dbReference type="Proteomes" id="UP000245469">
    <property type="component" value="Unassembled WGS sequence"/>
</dbReference>
<name>A0A316A525_9ACTN</name>
<sequence length="177" mass="18841">MSSSPIHTSTDHRDLRSDVVVGVLPGQSPRVLREAAALAHDLDGSLLAVHVDTTRYRRRGPDGEENWFSIDPDGGGGEDDDGSQERTDLDDLVRAAAGEVPVTTVHVTGDPARELAAAAERVDARVVVVGAGAGGWRAAMGEVFSGSVAVRLAHHQRRPVLVVPRDDDDTQDVAARW</sequence>
<feature type="region of interest" description="Disordered" evidence="1">
    <location>
        <begin position="58"/>
        <end position="85"/>
    </location>
</feature>
<dbReference type="RefSeq" id="WP_170131519.1">
    <property type="nucleotide sequence ID" value="NZ_QGDQ01000018.1"/>
</dbReference>
<evidence type="ECO:0000259" key="2">
    <source>
        <dbReference type="Pfam" id="PF00582"/>
    </source>
</evidence>
<dbReference type="SUPFAM" id="SSF52402">
    <property type="entry name" value="Adenine nucleotide alpha hydrolases-like"/>
    <property type="match status" value="1"/>
</dbReference>
<dbReference type="InterPro" id="IPR014729">
    <property type="entry name" value="Rossmann-like_a/b/a_fold"/>
</dbReference>